<dbReference type="Gene3D" id="2.40.480.10">
    <property type="entry name" value="Allene oxide cyclase-like"/>
    <property type="match status" value="2"/>
</dbReference>
<name>A0A9N7MM83_STRHE</name>
<dbReference type="EMBL" id="CACSLK010001140">
    <property type="protein sequence ID" value="CAA0807766.1"/>
    <property type="molecule type" value="Genomic_DNA"/>
</dbReference>
<dbReference type="OrthoDB" id="1864232at2759"/>
<dbReference type="AlphaFoldDB" id="A0A9N7MM83"/>
<dbReference type="Pfam" id="PF03018">
    <property type="entry name" value="Dirigent"/>
    <property type="match status" value="2"/>
</dbReference>
<dbReference type="InterPro" id="IPR044859">
    <property type="entry name" value="Allene_oxi_cyc_Dirigent"/>
</dbReference>
<comment type="similarity">
    <text evidence="1 4">Belongs to the plant dirigent protein family.</text>
</comment>
<keyword evidence="3 4" id="KW-0964">Secreted</keyword>
<comment type="function">
    <text evidence="4">Dirigent proteins impart stereoselectivity on the phenoxy radical-coupling reaction, yielding optically active lignans from two molecules of coniferyl alcohol in the biosynthesis of lignans, flavonolignans, and alkaloids and thus plays a central role in plant secondary metabolism.</text>
</comment>
<keyword evidence="6" id="KW-1185">Reference proteome</keyword>
<dbReference type="Proteomes" id="UP001153555">
    <property type="component" value="Unassembled WGS sequence"/>
</dbReference>
<dbReference type="InterPro" id="IPR004265">
    <property type="entry name" value="Dirigent"/>
</dbReference>
<dbReference type="GO" id="GO:0009699">
    <property type="term" value="P:phenylpropanoid biosynthetic process"/>
    <property type="evidence" value="ECO:0007669"/>
    <property type="project" value="UniProtKB-ARBA"/>
</dbReference>
<dbReference type="GO" id="GO:0048046">
    <property type="term" value="C:apoplast"/>
    <property type="evidence" value="ECO:0007669"/>
    <property type="project" value="UniProtKB-SubCell"/>
</dbReference>
<comment type="subunit">
    <text evidence="2 4">Homodimer.</text>
</comment>
<evidence type="ECO:0000256" key="1">
    <source>
        <dbReference type="ARBA" id="ARBA00010746"/>
    </source>
</evidence>
<keyword evidence="4" id="KW-0052">Apoplast</keyword>
<sequence length="222" mass="23707">MANSTPSSPTFFGLVAVLDDPVRTGPSLDAEIVGRAQGMFAFASIEEISIHMTLDLVFTGGEYNGSTLNVQGRNPYPRDYREMSIVGGTGDFPLAPVARANTTFASPTLFGLVAVIDDPVRTGPSPGSEIVGRAQGLFAFASLEEISLHMTFDIFFTGGAHNGSTLSLIGRNPYPRDHRELSVVGGSGDFRLAHGHVGIRTVSVDSTTGNAFFQYNITVFHY</sequence>
<comment type="subcellular location">
    <subcellularLocation>
        <location evidence="4">Secreted</location>
        <location evidence="4">Extracellular space</location>
        <location evidence="4">Apoplast</location>
    </subcellularLocation>
</comment>
<evidence type="ECO:0000256" key="2">
    <source>
        <dbReference type="ARBA" id="ARBA00011738"/>
    </source>
</evidence>
<reference evidence="5" key="1">
    <citation type="submission" date="2019-12" db="EMBL/GenBank/DDBJ databases">
        <authorList>
            <person name="Scholes J."/>
        </authorList>
    </citation>
    <scope>NUCLEOTIDE SEQUENCE</scope>
</reference>
<gene>
    <name evidence="5" type="ORF">SHERM_10466</name>
</gene>
<evidence type="ECO:0000256" key="3">
    <source>
        <dbReference type="ARBA" id="ARBA00022525"/>
    </source>
</evidence>
<evidence type="ECO:0000256" key="4">
    <source>
        <dbReference type="RuleBase" id="RU363099"/>
    </source>
</evidence>
<evidence type="ECO:0000313" key="6">
    <source>
        <dbReference type="Proteomes" id="UP001153555"/>
    </source>
</evidence>
<dbReference type="PANTHER" id="PTHR21495">
    <property type="entry name" value="NUCLEOPORIN-RELATED"/>
    <property type="match status" value="1"/>
</dbReference>
<accession>A0A9N7MM83</accession>
<evidence type="ECO:0000313" key="5">
    <source>
        <dbReference type="EMBL" id="CAA0807766.1"/>
    </source>
</evidence>
<organism evidence="5 6">
    <name type="scientific">Striga hermonthica</name>
    <name type="common">Purple witchweed</name>
    <name type="synonym">Buchnera hermonthica</name>
    <dbReference type="NCBI Taxonomy" id="68872"/>
    <lineage>
        <taxon>Eukaryota</taxon>
        <taxon>Viridiplantae</taxon>
        <taxon>Streptophyta</taxon>
        <taxon>Embryophyta</taxon>
        <taxon>Tracheophyta</taxon>
        <taxon>Spermatophyta</taxon>
        <taxon>Magnoliopsida</taxon>
        <taxon>eudicotyledons</taxon>
        <taxon>Gunneridae</taxon>
        <taxon>Pentapetalae</taxon>
        <taxon>asterids</taxon>
        <taxon>lamiids</taxon>
        <taxon>Lamiales</taxon>
        <taxon>Orobanchaceae</taxon>
        <taxon>Buchnereae</taxon>
        <taxon>Striga</taxon>
    </lineage>
</organism>
<protein>
    <recommendedName>
        <fullName evidence="4">Dirigent protein</fullName>
    </recommendedName>
</protein>
<comment type="caution">
    <text evidence="5">The sequence shown here is derived from an EMBL/GenBank/DDBJ whole genome shotgun (WGS) entry which is preliminary data.</text>
</comment>
<proteinExistence type="inferred from homology"/>